<sequence length="230" mass="23700">MNKLLLALGVLAAGTLLIPDVADAQRGGRGGGGARIGGGGFGGGGMRGGGSFRGGGFGGGSRMYIPRGGMGGSRVGMGGNFRGAAVAARPGRGDFRQAAISNPGRFDNRFGNRGDWRGRYPNYGGRYPYYRGRYPYYGGNYPYYGNYYGGWGLGLATGAVIGAAATYPYYNYPYYNYPYATNQTPVSSAVGGYCATTVRTCALTNSAPVGTGCSCRTAGGRARGSVVAGY</sequence>
<keyword evidence="2" id="KW-1185">Reference proteome</keyword>
<proteinExistence type="predicted"/>
<accession>A0ABY5RS09</accession>
<reference evidence="1" key="1">
    <citation type="submission" date="2022-08" db="EMBL/GenBank/DDBJ databases">
        <title>Microvirga terrae sp. nov., isolated from soil.</title>
        <authorList>
            <person name="Kim K.H."/>
            <person name="Seo Y.L."/>
            <person name="Kim J.M."/>
            <person name="Lee J.K."/>
            <person name="Han D.M."/>
            <person name="Jeon C.O."/>
        </authorList>
    </citation>
    <scope>NUCLEOTIDE SEQUENCE</scope>
    <source>
        <strain evidence="1">R24</strain>
    </source>
</reference>
<dbReference type="RefSeq" id="WP_173945363.1">
    <property type="nucleotide sequence ID" value="NZ_CP102845.1"/>
</dbReference>
<evidence type="ECO:0000313" key="2">
    <source>
        <dbReference type="Proteomes" id="UP001017257"/>
    </source>
</evidence>
<protein>
    <recommendedName>
        <fullName evidence="3">BA14K family protein</fullName>
    </recommendedName>
</protein>
<dbReference type="EMBL" id="CP102845">
    <property type="protein sequence ID" value="UVF19592.1"/>
    <property type="molecule type" value="Genomic_DNA"/>
</dbReference>
<organism evidence="1 2">
    <name type="scientific">Microvirga terrae</name>
    <dbReference type="NCBI Taxonomy" id="2740529"/>
    <lineage>
        <taxon>Bacteria</taxon>
        <taxon>Pseudomonadati</taxon>
        <taxon>Pseudomonadota</taxon>
        <taxon>Alphaproteobacteria</taxon>
        <taxon>Hyphomicrobiales</taxon>
        <taxon>Methylobacteriaceae</taxon>
        <taxon>Microvirga</taxon>
    </lineage>
</organism>
<dbReference type="Proteomes" id="UP001017257">
    <property type="component" value="Chromosome"/>
</dbReference>
<name>A0ABY5RS09_9HYPH</name>
<evidence type="ECO:0008006" key="3">
    <source>
        <dbReference type="Google" id="ProtNLM"/>
    </source>
</evidence>
<evidence type="ECO:0000313" key="1">
    <source>
        <dbReference type="EMBL" id="UVF19592.1"/>
    </source>
</evidence>
<gene>
    <name evidence="1" type="ORF">HPT29_000055</name>
</gene>